<dbReference type="PROSITE" id="PS50053">
    <property type="entry name" value="UBIQUITIN_2"/>
    <property type="match status" value="1"/>
</dbReference>
<keyword evidence="4 5" id="KW-0539">Nucleus</keyword>
<feature type="compositionally biased region" description="Low complexity" evidence="6">
    <location>
        <begin position="97"/>
        <end position="109"/>
    </location>
</feature>
<dbReference type="EMBL" id="BTSY01000002">
    <property type="protein sequence ID" value="GMT14690.1"/>
    <property type="molecule type" value="Genomic_DNA"/>
</dbReference>
<evidence type="ECO:0000256" key="3">
    <source>
        <dbReference type="ARBA" id="ARBA00023204"/>
    </source>
</evidence>
<feature type="non-terminal residue" evidence="9">
    <location>
        <position position="339"/>
    </location>
</feature>
<keyword evidence="2 5" id="KW-0227">DNA damage</keyword>
<protein>
    <recommendedName>
        <fullName evidence="5">UV excision repair protein RAD23</fullName>
    </recommendedName>
</protein>
<keyword evidence="1" id="KW-0677">Repeat</keyword>
<feature type="region of interest" description="Disordered" evidence="6">
    <location>
        <begin position="81"/>
        <end position="109"/>
    </location>
</feature>
<evidence type="ECO:0000313" key="10">
    <source>
        <dbReference type="Proteomes" id="UP001432322"/>
    </source>
</evidence>
<dbReference type="Proteomes" id="UP001432322">
    <property type="component" value="Unassembled WGS sequence"/>
</dbReference>
<evidence type="ECO:0000256" key="2">
    <source>
        <dbReference type="ARBA" id="ARBA00022763"/>
    </source>
</evidence>
<dbReference type="PROSITE" id="PS50030">
    <property type="entry name" value="UBA"/>
    <property type="match status" value="2"/>
</dbReference>
<evidence type="ECO:0000256" key="1">
    <source>
        <dbReference type="ARBA" id="ARBA00022737"/>
    </source>
</evidence>
<keyword evidence="5" id="KW-0963">Cytoplasm</keyword>
<dbReference type="Gene3D" id="1.10.8.10">
    <property type="entry name" value="DNA helicase RuvA subunit, C-terminal domain"/>
    <property type="match status" value="2"/>
</dbReference>
<name>A0AAV5V540_9BILA</name>
<evidence type="ECO:0000259" key="8">
    <source>
        <dbReference type="PROSITE" id="PS50053"/>
    </source>
</evidence>
<proteinExistence type="inferred from homology"/>
<dbReference type="GO" id="GO:0043161">
    <property type="term" value="P:proteasome-mediated ubiquitin-dependent protein catabolic process"/>
    <property type="evidence" value="ECO:0007669"/>
    <property type="project" value="UniProtKB-UniRule"/>
</dbReference>
<dbReference type="GO" id="GO:0031593">
    <property type="term" value="F:polyubiquitin modification-dependent protein binding"/>
    <property type="evidence" value="ECO:0007669"/>
    <property type="project" value="UniProtKB-UniRule"/>
</dbReference>
<evidence type="ECO:0000259" key="7">
    <source>
        <dbReference type="PROSITE" id="PS50030"/>
    </source>
</evidence>
<dbReference type="InterPro" id="IPR029071">
    <property type="entry name" value="Ubiquitin-like_domsf"/>
</dbReference>
<evidence type="ECO:0000256" key="5">
    <source>
        <dbReference type="RuleBase" id="RU367049"/>
    </source>
</evidence>
<dbReference type="PANTHER" id="PTHR10621">
    <property type="entry name" value="UV EXCISION REPAIR PROTEIN RAD23"/>
    <property type="match status" value="1"/>
</dbReference>
<dbReference type="GO" id="GO:0005829">
    <property type="term" value="C:cytosol"/>
    <property type="evidence" value="ECO:0007669"/>
    <property type="project" value="TreeGrafter"/>
</dbReference>
<dbReference type="GO" id="GO:0070628">
    <property type="term" value="F:proteasome binding"/>
    <property type="evidence" value="ECO:0007669"/>
    <property type="project" value="TreeGrafter"/>
</dbReference>
<reference evidence="9" key="1">
    <citation type="submission" date="2023-10" db="EMBL/GenBank/DDBJ databases">
        <title>Genome assembly of Pristionchus species.</title>
        <authorList>
            <person name="Yoshida K."/>
            <person name="Sommer R.J."/>
        </authorList>
    </citation>
    <scope>NUCLEOTIDE SEQUENCE</scope>
    <source>
        <strain evidence="9">RS5133</strain>
    </source>
</reference>
<dbReference type="Pfam" id="PF00627">
    <property type="entry name" value="UBA"/>
    <property type="match status" value="2"/>
</dbReference>
<comment type="function">
    <text evidence="5">Multiubiquitin chain receptor involved in modulation of proteasomal degradation. Involved in nucleotide excision repair.</text>
</comment>
<comment type="subcellular location">
    <subcellularLocation>
        <location evidence="5">Nucleus</location>
    </subcellularLocation>
    <subcellularLocation>
        <location evidence="5">Cytoplasm</location>
    </subcellularLocation>
</comment>
<feature type="compositionally biased region" description="Low complexity" evidence="6">
    <location>
        <begin position="81"/>
        <end position="91"/>
    </location>
</feature>
<dbReference type="InterPro" id="IPR036353">
    <property type="entry name" value="XPC-bd_sf"/>
</dbReference>
<evidence type="ECO:0000256" key="6">
    <source>
        <dbReference type="SAM" id="MobiDB-lite"/>
    </source>
</evidence>
<comment type="caution">
    <text evidence="9">The sequence shown here is derived from an EMBL/GenBank/DDBJ whole genome shotgun (WGS) entry which is preliminary data.</text>
</comment>
<evidence type="ECO:0000313" key="9">
    <source>
        <dbReference type="EMBL" id="GMT14690.1"/>
    </source>
</evidence>
<dbReference type="FunFam" id="3.10.20.90:FF:000254">
    <property type="entry name" value="UV excision repair protein Rad23"/>
    <property type="match status" value="1"/>
</dbReference>
<dbReference type="SMART" id="SM00213">
    <property type="entry name" value="UBQ"/>
    <property type="match status" value="1"/>
</dbReference>
<dbReference type="PANTHER" id="PTHR10621:SF0">
    <property type="entry name" value="UV EXCISION REPAIR PROTEIN RAD23"/>
    <property type="match status" value="1"/>
</dbReference>
<evidence type="ECO:0000256" key="4">
    <source>
        <dbReference type="ARBA" id="ARBA00023242"/>
    </source>
</evidence>
<dbReference type="GO" id="GO:0005654">
    <property type="term" value="C:nucleoplasm"/>
    <property type="evidence" value="ECO:0007669"/>
    <property type="project" value="TreeGrafter"/>
</dbReference>
<dbReference type="InterPro" id="IPR015940">
    <property type="entry name" value="UBA"/>
</dbReference>
<dbReference type="Pfam" id="PF00240">
    <property type="entry name" value="ubiquitin"/>
    <property type="match status" value="1"/>
</dbReference>
<feature type="domain" description="UBA" evidence="7">
    <location>
        <begin position="112"/>
        <end position="153"/>
    </location>
</feature>
<dbReference type="GO" id="GO:0006289">
    <property type="term" value="P:nucleotide-excision repair"/>
    <property type="evidence" value="ECO:0007669"/>
    <property type="project" value="UniProtKB-UniRule"/>
</dbReference>
<dbReference type="InterPro" id="IPR015360">
    <property type="entry name" value="XPC-bd"/>
</dbReference>
<dbReference type="InterPro" id="IPR009060">
    <property type="entry name" value="UBA-like_sf"/>
</dbReference>
<dbReference type="SUPFAM" id="SSF46934">
    <property type="entry name" value="UBA-like"/>
    <property type="match status" value="2"/>
</dbReference>
<comment type="similarity">
    <text evidence="5">Belongs to the RAD23 family.</text>
</comment>
<dbReference type="FunFam" id="1.10.8.10:FF:000003">
    <property type="entry name" value="UV excision repair protein RAD23 homolog"/>
    <property type="match status" value="1"/>
</dbReference>
<dbReference type="FunFam" id="1.10.8.10:FF:000002">
    <property type="entry name" value="UV excision repair protein RAD23 homolog"/>
    <property type="match status" value="1"/>
</dbReference>
<keyword evidence="10" id="KW-1185">Reference proteome</keyword>
<organism evidence="9 10">
    <name type="scientific">Pristionchus fissidentatus</name>
    <dbReference type="NCBI Taxonomy" id="1538716"/>
    <lineage>
        <taxon>Eukaryota</taxon>
        <taxon>Metazoa</taxon>
        <taxon>Ecdysozoa</taxon>
        <taxon>Nematoda</taxon>
        <taxon>Chromadorea</taxon>
        <taxon>Rhabditida</taxon>
        <taxon>Rhabditina</taxon>
        <taxon>Diplogasteromorpha</taxon>
        <taxon>Diplogasteroidea</taxon>
        <taxon>Neodiplogasteridae</taxon>
        <taxon>Pristionchus</taxon>
    </lineage>
</organism>
<feature type="domain" description="UBA" evidence="7">
    <location>
        <begin position="290"/>
        <end position="331"/>
    </location>
</feature>
<gene>
    <name evidence="9" type="ORF">PFISCL1PPCAC_5987</name>
</gene>
<keyword evidence="3 5" id="KW-0234">DNA repair</keyword>
<accession>A0AAV5V540</accession>
<dbReference type="GO" id="GO:0003684">
    <property type="term" value="F:damaged DNA binding"/>
    <property type="evidence" value="ECO:0007669"/>
    <property type="project" value="UniProtKB-UniRule"/>
</dbReference>
<sequence>MVEITFKTLSQESFKLELQLSDKISDVKAKIAESRGDAVELQKLLYNGKILGDDSTVEQCGLDPARFVVVMVTKAPAAAPAQPAPETAAPAAPAPAAPSAAPSAPAAAPALTAEQESAVQAILSMGFGREGAIAALQAANFNADAAVDFLMGGEDMGGAPAAAAAGAGRGGRAPDLAPGMIEAASGRRENPGIGLLRGMPQFDEIRRLVRENPQLLPELLAQVGQVNPELMQIIQQDPAAFAAILNEELLGGDSDEDDDDDEMNYEPDEIGGGNAEEDLRNRGVARIQVTPDENAAIERLKSMGFPEALVVEAFFACDKNEDLAVNYILQRMDEAAVSF</sequence>
<dbReference type="PRINTS" id="PR01839">
    <property type="entry name" value="RAD23PROTEIN"/>
</dbReference>
<dbReference type="AlphaFoldDB" id="A0AAV5V540"/>
<feature type="domain" description="Ubiquitin-like" evidence="8">
    <location>
        <begin position="2"/>
        <end position="77"/>
    </location>
</feature>
<dbReference type="InterPro" id="IPR004806">
    <property type="entry name" value="Rad23"/>
</dbReference>
<dbReference type="CDD" id="cd01805">
    <property type="entry name" value="Ubl_Rad23"/>
    <property type="match status" value="1"/>
</dbReference>
<dbReference type="InterPro" id="IPR000626">
    <property type="entry name" value="Ubiquitin-like_dom"/>
</dbReference>
<dbReference type="SUPFAM" id="SSF101238">
    <property type="entry name" value="XPC-binding domain"/>
    <property type="match status" value="1"/>
</dbReference>
<dbReference type="GO" id="GO:0043130">
    <property type="term" value="F:ubiquitin binding"/>
    <property type="evidence" value="ECO:0007669"/>
    <property type="project" value="UniProtKB-UniRule"/>
</dbReference>
<dbReference type="SMART" id="SM00165">
    <property type="entry name" value="UBA"/>
    <property type="match status" value="2"/>
</dbReference>
<dbReference type="Pfam" id="PF09280">
    <property type="entry name" value="XPC-binding"/>
    <property type="match status" value="1"/>
</dbReference>
<dbReference type="SUPFAM" id="SSF54236">
    <property type="entry name" value="Ubiquitin-like"/>
    <property type="match status" value="1"/>
</dbReference>
<dbReference type="Gene3D" id="1.10.10.540">
    <property type="entry name" value="XPC-binding domain"/>
    <property type="match status" value="1"/>
</dbReference>
<dbReference type="Gene3D" id="3.10.20.90">
    <property type="entry name" value="Phosphatidylinositol 3-kinase Catalytic Subunit, Chain A, domain 1"/>
    <property type="match status" value="1"/>
</dbReference>